<comment type="similarity">
    <text evidence="1">Belongs to the BlaI transcriptional regulatory family.</text>
</comment>
<dbReference type="GO" id="GO:0045892">
    <property type="term" value="P:negative regulation of DNA-templated transcription"/>
    <property type="evidence" value="ECO:0007669"/>
    <property type="project" value="InterPro"/>
</dbReference>
<keyword evidence="6" id="KW-1185">Reference proteome</keyword>
<dbReference type="Gene3D" id="1.10.10.10">
    <property type="entry name" value="Winged helix-like DNA-binding domain superfamily/Winged helix DNA-binding domain"/>
    <property type="match status" value="1"/>
</dbReference>
<evidence type="ECO:0000256" key="2">
    <source>
        <dbReference type="ARBA" id="ARBA00023015"/>
    </source>
</evidence>
<protein>
    <submittedName>
        <fullName evidence="5">BlaI/MecI/CopY family transcriptional regulator</fullName>
    </submittedName>
</protein>
<name>A0A931B9C7_9ACTN</name>
<proteinExistence type="inferred from homology"/>
<dbReference type="InterPro" id="IPR036388">
    <property type="entry name" value="WH-like_DNA-bd_sf"/>
</dbReference>
<organism evidence="5 6">
    <name type="scientific">Streptacidiphilus fuscans</name>
    <dbReference type="NCBI Taxonomy" id="2789292"/>
    <lineage>
        <taxon>Bacteria</taxon>
        <taxon>Bacillati</taxon>
        <taxon>Actinomycetota</taxon>
        <taxon>Actinomycetes</taxon>
        <taxon>Kitasatosporales</taxon>
        <taxon>Streptomycetaceae</taxon>
        <taxon>Streptacidiphilus</taxon>
    </lineage>
</organism>
<sequence>MARPLGELENEVMTRLWQWNRLVTVREVLEDLQQEREIAYTTVMTVMDKLFQKGWLRREQEGRAYRYAPVSTREAYTATLMNDAWETSDNPAAALVHFFGMMSPEQQEALGDALRVFAPSIFPVEIDASDEGPGEAR</sequence>
<keyword evidence="4" id="KW-0804">Transcription</keyword>
<evidence type="ECO:0000313" key="6">
    <source>
        <dbReference type="Proteomes" id="UP000657385"/>
    </source>
</evidence>
<dbReference type="SUPFAM" id="SSF46785">
    <property type="entry name" value="Winged helix' DNA-binding domain"/>
    <property type="match status" value="1"/>
</dbReference>
<dbReference type="Proteomes" id="UP000657385">
    <property type="component" value="Unassembled WGS sequence"/>
</dbReference>
<evidence type="ECO:0000313" key="5">
    <source>
        <dbReference type="EMBL" id="MBF9073529.1"/>
    </source>
</evidence>
<keyword evidence="3" id="KW-0238">DNA-binding</keyword>
<evidence type="ECO:0000256" key="1">
    <source>
        <dbReference type="ARBA" id="ARBA00011046"/>
    </source>
</evidence>
<dbReference type="Gene3D" id="6.10.140.850">
    <property type="match status" value="1"/>
</dbReference>
<keyword evidence="2" id="KW-0805">Transcription regulation</keyword>
<dbReference type="InterPro" id="IPR005650">
    <property type="entry name" value="BlaI_family"/>
</dbReference>
<dbReference type="Pfam" id="PF03965">
    <property type="entry name" value="Penicillinase_R"/>
    <property type="match status" value="1"/>
</dbReference>
<dbReference type="InterPro" id="IPR036390">
    <property type="entry name" value="WH_DNA-bd_sf"/>
</dbReference>
<evidence type="ECO:0000256" key="4">
    <source>
        <dbReference type="ARBA" id="ARBA00023163"/>
    </source>
</evidence>
<accession>A0A931B9C7</accession>
<reference evidence="5" key="1">
    <citation type="submission" date="2020-11" db="EMBL/GenBank/DDBJ databases">
        <title>Isolation and identification of active actinomycetes.</title>
        <authorList>
            <person name="Yu B."/>
        </authorList>
    </citation>
    <scope>NUCLEOTIDE SEQUENCE</scope>
    <source>
        <strain evidence="5">NEAU-YB345</strain>
    </source>
</reference>
<gene>
    <name evidence="5" type="ORF">I2501_36495</name>
</gene>
<dbReference type="AlphaFoldDB" id="A0A931B9C7"/>
<evidence type="ECO:0000256" key="3">
    <source>
        <dbReference type="ARBA" id="ARBA00023125"/>
    </source>
</evidence>
<dbReference type="RefSeq" id="WP_196198373.1">
    <property type="nucleotide sequence ID" value="NZ_JADPRT010000023.1"/>
</dbReference>
<dbReference type="EMBL" id="JADPRT010000023">
    <property type="protein sequence ID" value="MBF9073529.1"/>
    <property type="molecule type" value="Genomic_DNA"/>
</dbReference>
<dbReference type="GO" id="GO:0003677">
    <property type="term" value="F:DNA binding"/>
    <property type="evidence" value="ECO:0007669"/>
    <property type="project" value="UniProtKB-KW"/>
</dbReference>
<comment type="caution">
    <text evidence="5">The sequence shown here is derived from an EMBL/GenBank/DDBJ whole genome shotgun (WGS) entry which is preliminary data.</text>
</comment>